<organism evidence="1 2">
    <name type="scientific">Geodia barretti</name>
    <name type="common">Barrett's horny sponge</name>
    <dbReference type="NCBI Taxonomy" id="519541"/>
    <lineage>
        <taxon>Eukaryota</taxon>
        <taxon>Metazoa</taxon>
        <taxon>Porifera</taxon>
        <taxon>Demospongiae</taxon>
        <taxon>Heteroscleromorpha</taxon>
        <taxon>Tetractinellida</taxon>
        <taxon>Astrophorina</taxon>
        <taxon>Geodiidae</taxon>
        <taxon>Geodia</taxon>
    </lineage>
</organism>
<evidence type="ECO:0000313" key="2">
    <source>
        <dbReference type="Proteomes" id="UP001174909"/>
    </source>
</evidence>
<dbReference type="Proteomes" id="UP001174909">
    <property type="component" value="Unassembled WGS sequence"/>
</dbReference>
<comment type="caution">
    <text evidence="1">The sequence shown here is derived from an EMBL/GenBank/DDBJ whole genome shotgun (WGS) entry which is preliminary data.</text>
</comment>
<dbReference type="PANTHER" id="PTHR34374">
    <property type="entry name" value="LARGE RIBOSOMAL RNA SUBUNIT ACCUMULATION PROTEIN YCED HOMOLOG 1, CHLOROPLASTIC"/>
    <property type="match status" value="1"/>
</dbReference>
<reference evidence="1" key="1">
    <citation type="submission" date="2023-03" db="EMBL/GenBank/DDBJ databases">
        <authorList>
            <person name="Steffen K."/>
            <person name="Cardenas P."/>
        </authorList>
    </citation>
    <scope>NUCLEOTIDE SEQUENCE</scope>
</reference>
<dbReference type="EMBL" id="CASHTH010001184">
    <property type="protein sequence ID" value="CAI8012484.1"/>
    <property type="molecule type" value="Genomic_DNA"/>
</dbReference>
<accession>A0AA35RJW3</accession>
<evidence type="ECO:0000313" key="1">
    <source>
        <dbReference type="EMBL" id="CAI8012484.1"/>
    </source>
</evidence>
<name>A0AA35RJW3_GEOBA</name>
<dbReference type="PANTHER" id="PTHR34374:SF1">
    <property type="entry name" value="LARGE RIBOSOMAL RNA SUBUNIT ACCUMULATION PROTEIN YCED HOMOLOG 1, CHLOROPLASTIC"/>
    <property type="match status" value="1"/>
</dbReference>
<dbReference type="AlphaFoldDB" id="A0AA35RJW3"/>
<protein>
    <submittedName>
        <fullName evidence="1">Uncharacterized protein Mb2951c</fullName>
    </submittedName>
</protein>
<proteinExistence type="predicted"/>
<dbReference type="Pfam" id="PF02620">
    <property type="entry name" value="YceD"/>
    <property type="match status" value="1"/>
</dbReference>
<keyword evidence="2" id="KW-1185">Reference proteome</keyword>
<sequence>MQYNVAQLLNEPTGSTRRVQLETGPGYSGDLAVAYGGSLEFLRTHQGLLVRGNVQASVVLTCGRCLNEFSSPNQLEVEEEFYSLVDVNTGERMDSVWDFEGTVIDFDHVLDMSEVLRQYTIAAQPIKPLCRTDCGGLCQECGVDLNQESCKCSEDAIDPRWKDLAALLDQSET</sequence>
<dbReference type="InterPro" id="IPR003772">
    <property type="entry name" value="YceD"/>
</dbReference>
<gene>
    <name evidence="1" type="ORF">GBAR_LOCUS8010</name>
</gene>